<dbReference type="Proteomes" id="UP000252355">
    <property type="component" value="Unassembled WGS sequence"/>
</dbReference>
<accession>A0A367ZJX3</accession>
<evidence type="ECO:0000313" key="2">
    <source>
        <dbReference type="Proteomes" id="UP000252355"/>
    </source>
</evidence>
<protein>
    <recommendedName>
        <fullName evidence="3">Polymerase nucleotidyl transferase domain-containing protein</fullName>
    </recommendedName>
</protein>
<dbReference type="InterPro" id="IPR043519">
    <property type="entry name" value="NT_sf"/>
</dbReference>
<gene>
    <name evidence="1" type="ORF">OZSIB_1353</name>
</gene>
<dbReference type="EMBL" id="QOQW01000022">
    <property type="protein sequence ID" value="RCK78433.1"/>
    <property type="molecule type" value="Genomic_DNA"/>
</dbReference>
<sequence length="252" mass="28347">MLEQLMLKIRNVPQNPETVFDPFAQEMAKLLGEDLETIACYGSAASGDYVYGRSDINMVLLFKTVSVPHLKVISVPMEKWATRGFAAPLILTRKDLERALDALPLLFMELRDNHRVIHGPDPFQGLTIEKAHLRLQVEQMLRSKLTEARTEFIASGESLSTFENMLAKSFNSLIPLLRGMLVLTGATPSIRKDLVVASAEERFRLEPGLLTDCLRHKMGLLRISDKHNLLKFYEKYLGTIEHLADLADGLAT</sequence>
<name>A0A367ZJX3_9BACT</name>
<comment type="caution">
    <text evidence="1">The sequence shown here is derived from an EMBL/GenBank/DDBJ whole genome shotgun (WGS) entry which is preliminary data.</text>
</comment>
<reference evidence="1 2" key="1">
    <citation type="submission" date="2018-05" db="EMBL/GenBank/DDBJ databases">
        <title>A metagenomic window into the 2 km-deep terrestrial subsurface aquifer revealed taxonomically and functionally diverse microbial community comprising novel uncultured bacterial lineages.</title>
        <authorList>
            <person name="Kadnikov V.V."/>
            <person name="Mardanov A.V."/>
            <person name="Beletsky A.V."/>
            <person name="Banks D."/>
            <person name="Pimenov N.V."/>
            <person name="Frank Y.A."/>
            <person name="Karnachuk O.V."/>
            <person name="Ravin N.V."/>
        </authorList>
    </citation>
    <scope>NUCLEOTIDE SEQUENCE [LARGE SCALE GENOMIC DNA]</scope>
    <source>
        <strain evidence="1">BY5</strain>
    </source>
</reference>
<proteinExistence type="predicted"/>
<evidence type="ECO:0008006" key="3">
    <source>
        <dbReference type="Google" id="ProtNLM"/>
    </source>
</evidence>
<dbReference type="AlphaFoldDB" id="A0A367ZJX3"/>
<evidence type="ECO:0000313" key="1">
    <source>
        <dbReference type="EMBL" id="RCK78433.1"/>
    </source>
</evidence>
<organism evidence="1 2">
    <name type="scientific">Candidatus Ozemobacter sibiricus</name>
    <dbReference type="NCBI Taxonomy" id="2268124"/>
    <lineage>
        <taxon>Bacteria</taxon>
        <taxon>Candidatus Ozemobacteria</taxon>
        <taxon>Candidatus Ozemobacterales</taxon>
        <taxon>Candidatus Ozemobacteraceae</taxon>
        <taxon>Candidatus Ozemobacter</taxon>
    </lineage>
</organism>
<dbReference type="SUPFAM" id="SSF81301">
    <property type="entry name" value="Nucleotidyltransferase"/>
    <property type="match status" value="1"/>
</dbReference>